<dbReference type="EMBL" id="CAMXCT010000814">
    <property type="protein sequence ID" value="CAI3983562.1"/>
    <property type="molecule type" value="Genomic_DNA"/>
</dbReference>
<protein>
    <submittedName>
        <fullName evidence="3">Titin</fullName>
    </submittedName>
</protein>
<feature type="chain" id="PRO_5043270035" evidence="1">
    <location>
        <begin position="20"/>
        <end position="728"/>
    </location>
</feature>
<keyword evidence="1" id="KW-0732">Signal</keyword>
<evidence type="ECO:0000313" key="3">
    <source>
        <dbReference type="EMBL" id="CAL4770874.1"/>
    </source>
</evidence>
<accession>A0A9P1C2L0</accession>
<feature type="signal peptide" evidence="1">
    <location>
        <begin position="1"/>
        <end position="19"/>
    </location>
</feature>
<dbReference type="InterPro" id="IPR029058">
    <property type="entry name" value="AB_hydrolase_fold"/>
</dbReference>
<dbReference type="EMBL" id="CAMXCT020000814">
    <property type="protein sequence ID" value="CAL1136937.1"/>
    <property type="molecule type" value="Genomic_DNA"/>
</dbReference>
<name>A0A9P1C2L0_9DINO</name>
<organism evidence="2">
    <name type="scientific">Cladocopium goreaui</name>
    <dbReference type="NCBI Taxonomy" id="2562237"/>
    <lineage>
        <taxon>Eukaryota</taxon>
        <taxon>Sar</taxon>
        <taxon>Alveolata</taxon>
        <taxon>Dinophyceae</taxon>
        <taxon>Suessiales</taxon>
        <taxon>Symbiodiniaceae</taxon>
        <taxon>Cladocopium</taxon>
    </lineage>
</organism>
<gene>
    <name evidence="2" type="ORF">C1SCF055_LOCUS11167</name>
</gene>
<reference evidence="3 4" key="2">
    <citation type="submission" date="2024-05" db="EMBL/GenBank/DDBJ databases">
        <authorList>
            <person name="Chen Y."/>
            <person name="Shah S."/>
            <person name="Dougan E. K."/>
            <person name="Thang M."/>
            <person name="Chan C."/>
        </authorList>
    </citation>
    <scope>NUCLEOTIDE SEQUENCE [LARGE SCALE GENOMIC DNA]</scope>
</reference>
<reference evidence="2" key="1">
    <citation type="submission" date="2022-10" db="EMBL/GenBank/DDBJ databases">
        <authorList>
            <person name="Chen Y."/>
            <person name="Dougan E. K."/>
            <person name="Chan C."/>
            <person name="Rhodes N."/>
            <person name="Thang M."/>
        </authorList>
    </citation>
    <scope>NUCLEOTIDE SEQUENCE</scope>
</reference>
<dbReference type="AlphaFoldDB" id="A0A9P1C2L0"/>
<sequence>MSFRWLLPWALGSLGSAASSPPSLVVAFQGRADAEASAYDELLAALQREGEERKVEIFYPKKGTFQEMEPEVQELMAQHPGAFLVYMGHGMGTTGGASAAQHYAATATAAKARLVLLAGFLERVWRPDIAACMKTWSVQPTLKCPKGLCPGGYLKDGVHNCSGPTIPSPSYPGPPSLSIGGELDGLVRMSRMAEAWYTQQATQHKVKLVLGMSHSDLMSSIPSSVAAQDLPSECGASDARTQVSKLILDFLLAESLEISPEAEIFGPFVEMFAKEEGSWWWTSYSDEQGSSSWAANAQRRLVDPLPCSGASGAWHVENEFHLLSDEGLIPPYYRPKHRPNLTKDESGGFLRSLTVAQLRYVELSVLQVAAGLNGWAVIKEEKAGVLADRKMAIKDDGGNPTSAIEIGTKLVSREAAFKACGAQTSPSLDQGDRCKSINQDAYQLALNVSSQRALSRFQRLGRPLVMAADKKPTPPAGPWWIWNYLSYTDKSSEVEVASWYAFYPLSGPAYGAGNHYCKLLSPARALEWIYIDGLRKAPKNVNEEQARHGAVLEGKRHWTHWDAGCEITEMHVPALRAYCFQDFDLQTAEYTRALENFWCPLCRIRHLDPFNAIVEQSGILRHHMFMRPTVSFNLDLPELKAWRKEEQSIFARCIKVNSDITAQVWPTKLIVVINGVEVFRIDPPEEGNTPRRRSDFPPGVRLKRILLQKCTAWKRRLAVARAWFGVRH</sequence>
<evidence type="ECO:0000313" key="4">
    <source>
        <dbReference type="Proteomes" id="UP001152797"/>
    </source>
</evidence>
<evidence type="ECO:0000313" key="2">
    <source>
        <dbReference type="EMBL" id="CAI3983562.1"/>
    </source>
</evidence>
<dbReference type="OrthoDB" id="188124at2759"/>
<dbReference type="Proteomes" id="UP001152797">
    <property type="component" value="Unassembled WGS sequence"/>
</dbReference>
<keyword evidence="4" id="KW-1185">Reference proteome</keyword>
<comment type="caution">
    <text evidence="2">The sequence shown here is derived from an EMBL/GenBank/DDBJ whole genome shotgun (WGS) entry which is preliminary data.</text>
</comment>
<dbReference type="EMBL" id="CAMXCT030000814">
    <property type="protein sequence ID" value="CAL4770874.1"/>
    <property type="molecule type" value="Genomic_DNA"/>
</dbReference>
<evidence type="ECO:0000256" key="1">
    <source>
        <dbReference type="SAM" id="SignalP"/>
    </source>
</evidence>
<proteinExistence type="predicted"/>
<dbReference type="SUPFAM" id="SSF53474">
    <property type="entry name" value="alpha/beta-Hydrolases"/>
    <property type="match status" value="1"/>
</dbReference>